<evidence type="ECO:0000313" key="4">
    <source>
        <dbReference type="Proteomes" id="UP001217089"/>
    </source>
</evidence>
<sequence>MAYAYPSKITPEMKKQLNEGTEPDYKNFDISFIYLLLRTPGMCRPPIPVPTNRWGTPPSTKYQVTLGDDIERLRILKNHICSHIKKPEVSKQEFDDKISELKDIAQRIDTFLAPSSAYFTEKMENFSSEITAQKVQEKAFIKQISQDDELFVETNSFKKILSLIDLISVIGNTGQGKTALSRHAAIYLYNKGYKIFNIRSADEFRRKFNLEIRALYLLDDIFGKHYKIQHEVDSWFRMDDEVTNWLKESDIYLISTSQKIVWNECQPYIKTCELFQKENILDLTLEELHPFEKREILRKHLLAHNRNISERLLQKIIQIETPIGFPFCCSSFSSNDELYALEHEYFLNTKASLKKEFERLSEINIEKFCALLSVMVLGNSLPDSFENIFETAVGDKVSSVLLPYGIELNKNIVKLNRALTDLKGVYLQEHNHKVSFTHDAYIDAMCMVVNKSNIDVILRNCTADFFHQYIRISEELGQTDNDTPTFLTDPDEDLFNCIFRLLKSGELHLVFENPMFGNENFMNRFTKQVCKEPELFGLIACPLENDNDKPSKRQ</sequence>
<evidence type="ECO:0000313" key="3">
    <source>
        <dbReference type="EMBL" id="KAJ8313028.1"/>
    </source>
</evidence>
<dbReference type="Proteomes" id="UP001217089">
    <property type="component" value="Unassembled WGS sequence"/>
</dbReference>
<dbReference type="SUPFAM" id="SSF52540">
    <property type="entry name" value="P-loop containing nucleoside triphosphate hydrolases"/>
    <property type="match status" value="1"/>
</dbReference>
<accession>A0ABQ9F6L7</accession>
<proteinExistence type="predicted"/>
<dbReference type="InterPro" id="IPR041249">
    <property type="entry name" value="HEPN_DZIP3"/>
</dbReference>
<evidence type="ECO:0000259" key="1">
    <source>
        <dbReference type="Pfam" id="PF18738"/>
    </source>
</evidence>
<feature type="domain" description="DZIP3-like HEPN" evidence="1">
    <location>
        <begin position="20"/>
        <end position="108"/>
    </location>
</feature>
<protein>
    <recommendedName>
        <fullName evidence="5">DZIP3-like HEPN domain-containing protein</fullName>
    </recommendedName>
</protein>
<keyword evidence="4" id="KW-1185">Reference proteome</keyword>
<name>A0ABQ9F6L7_TEGGR</name>
<organism evidence="3 4">
    <name type="scientific">Tegillarca granosa</name>
    <name type="common">Malaysian cockle</name>
    <name type="synonym">Anadara granosa</name>
    <dbReference type="NCBI Taxonomy" id="220873"/>
    <lineage>
        <taxon>Eukaryota</taxon>
        <taxon>Metazoa</taxon>
        <taxon>Spiralia</taxon>
        <taxon>Lophotrochozoa</taxon>
        <taxon>Mollusca</taxon>
        <taxon>Bivalvia</taxon>
        <taxon>Autobranchia</taxon>
        <taxon>Pteriomorphia</taxon>
        <taxon>Arcoida</taxon>
        <taxon>Arcoidea</taxon>
        <taxon>Arcidae</taxon>
        <taxon>Tegillarca</taxon>
    </lineage>
</organism>
<feature type="domain" description="Novel STAND NTPase 3" evidence="2">
    <location>
        <begin position="151"/>
        <end position="301"/>
    </location>
</feature>
<dbReference type="Pfam" id="PF20720">
    <property type="entry name" value="nSTAND3"/>
    <property type="match status" value="1"/>
</dbReference>
<reference evidence="3 4" key="1">
    <citation type="submission" date="2022-12" db="EMBL/GenBank/DDBJ databases">
        <title>Chromosome-level genome of Tegillarca granosa.</title>
        <authorList>
            <person name="Kim J."/>
        </authorList>
    </citation>
    <scope>NUCLEOTIDE SEQUENCE [LARGE SCALE GENOMIC DNA]</scope>
    <source>
        <strain evidence="3">Teg-2019</strain>
        <tissue evidence="3">Adductor muscle</tissue>
    </source>
</reference>
<dbReference type="InterPro" id="IPR049050">
    <property type="entry name" value="nSTAND3"/>
</dbReference>
<evidence type="ECO:0000259" key="2">
    <source>
        <dbReference type="Pfam" id="PF20720"/>
    </source>
</evidence>
<comment type="caution">
    <text evidence="3">The sequence shown here is derived from an EMBL/GenBank/DDBJ whole genome shotgun (WGS) entry which is preliminary data.</text>
</comment>
<dbReference type="EMBL" id="JARBDR010000440">
    <property type="protein sequence ID" value="KAJ8313028.1"/>
    <property type="molecule type" value="Genomic_DNA"/>
</dbReference>
<evidence type="ECO:0008006" key="5">
    <source>
        <dbReference type="Google" id="ProtNLM"/>
    </source>
</evidence>
<gene>
    <name evidence="3" type="ORF">KUTeg_010401</name>
</gene>
<dbReference type="InterPro" id="IPR027417">
    <property type="entry name" value="P-loop_NTPase"/>
</dbReference>
<dbReference type="Pfam" id="PF18738">
    <property type="entry name" value="HEPN_DZIP3"/>
    <property type="match status" value="1"/>
</dbReference>